<dbReference type="AlphaFoldDB" id="H5UQJ0"/>
<accession>H5UQJ0</accession>
<dbReference type="EMBL" id="BAFE01000030">
    <property type="protein sequence ID" value="GAB47998.1"/>
    <property type="molecule type" value="Genomic_DNA"/>
</dbReference>
<dbReference type="UniPathway" id="UPA00098">
    <property type="reaction ID" value="UER00360"/>
</dbReference>
<keyword evidence="7" id="KW-0963">Cytoplasm</keyword>
<dbReference type="STRING" id="1089455.MOPEL_032_00400"/>
<evidence type="ECO:0000256" key="4">
    <source>
        <dbReference type="ARBA" id="ARBA00022857"/>
    </source>
</evidence>
<keyword evidence="11" id="KW-1185">Reference proteome</keyword>
<comment type="caution">
    <text evidence="10">The sequence shown here is derived from an EMBL/GenBank/DDBJ whole genome shotgun (WGS) entry which is preliminary data.</text>
</comment>
<dbReference type="SUPFAM" id="SSF53720">
    <property type="entry name" value="ALDH-like"/>
    <property type="match status" value="1"/>
</dbReference>
<comment type="pathway">
    <text evidence="1 7">Amino-acid biosynthesis; L-proline biosynthesis; L-glutamate 5-semialdehyde from L-glutamate: step 2/2.</text>
</comment>
<feature type="region of interest" description="Disordered" evidence="8">
    <location>
        <begin position="423"/>
        <end position="443"/>
    </location>
</feature>
<dbReference type="InterPro" id="IPR000965">
    <property type="entry name" value="GPR_dom"/>
</dbReference>
<evidence type="ECO:0000256" key="1">
    <source>
        <dbReference type="ARBA" id="ARBA00004985"/>
    </source>
</evidence>
<sequence>MTDETTPVDAAVTAEVERRARLAGEAGRVLAGLTRARKDAVLHALADALDTSAAEVLPANGADLAAGREIGSPESLLDRLRLDESRLAAIAQAVRDVAALPDPVGDVVRGSTLPNGLQIRQVRVPMGVVGMIYEARPNVTVDAAALALKSGNSVLLRGGSAAARSNAALVGVVRRVLAEQGLPQDAVASVDDGGREAARALMRAHGLVDVIIPRGGAGLIATVVRESIVPVIETGSGNCHVYVDAAADHAKARRIVVDAKTHRPSVCNAAETLLVHADLADSLLPVLLADLHARGVRLHGDDTTRAHAGDVPVEPATEELYDTEFHGLEMTIAVVDSLDAALDHVRRYTTGHTEAIVTEDRAAARRWTGEVGAAVVVVNASTRFTDGSEFGFGAEIGISTQKLHARGPMALPELTTTTWIVEGDGQTRGDDDPTDAAAPHAAR</sequence>
<evidence type="ECO:0000313" key="11">
    <source>
        <dbReference type="Proteomes" id="UP000004367"/>
    </source>
</evidence>
<dbReference type="InterPro" id="IPR016162">
    <property type="entry name" value="Ald_DH_N"/>
</dbReference>
<dbReference type="InterPro" id="IPR016163">
    <property type="entry name" value="Ald_DH_C"/>
</dbReference>
<dbReference type="GO" id="GO:0055129">
    <property type="term" value="P:L-proline biosynthetic process"/>
    <property type="evidence" value="ECO:0007669"/>
    <property type="project" value="UniProtKB-UniRule"/>
</dbReference>
<dbReference type="HAMAP" id="MF_00412">
    <property type="entry name" value="ProA"/>
    <property type="match status" value="1"/>
</dbReference>
<dbReference type="PIRSF" id="PIRSF000151">
    <property type="entry name" value="GPR"/>
    <property type="match status" value="1"/>
</dbReference>
<evidence type="ECO:0000256" key="6">
    <source>
        <dbReference type="ARBA" id="ARBA00049024"/>
    </source>
</evidence>
<comment type="function">
    <text evidence="7">Catalyzes the NADPH-dependent reduction of L-glutamate 5-phosphate into L-glutamate 5-semialdehyde and phosphate. The product spontaneously undergoes cyclization to form 1-pyrroline-5-carboxylate.</text>
</comment>
<dbReference type="NCBIfam" id="TIGR00407">
    <property type="entry name" value="proA"/>
    <property type="match status" value="1"/>
</dbReference>
<evidence type="ECO:0000259" key="9">
    <source>
        <dbReference type="Pfam" id="PF00171"/>
    </source>
</evidence>
<dbReference type="eggNOG" id="COG0014">
    <property type="taxonomic scope" value="Bacteria"/>
</dbReference>
<evidence type="ECO:0000313" key="10">
    <source>
        <dbReference type="EMBL" id="GAB47998.1"/>
    </source>
</evidence>
<dbReference type="GO" id="GO:0004350">
    <property type="term" value="F:glutamate-5-semialdehyde dehydrogenase activity"/>
    <property type="evidence" value="ECO:0007669"/>
    <property type="project" value="UniProtKB-UniRule"/>
</dbReference>
<dbReference type="RefSeq" id="WP_009481896.1">
    <property type="nucleotide sequence ID" value="NZ_BAFE01000030.1"/>
</dbReference>
<dbReference type="InterPro" id="IPR016161">
    <property type="entry name" value="Ald_DH/histidinol_DH"/>
</dbReference>
<dbReference type="NCBIfam" id="NF001221">
    <property type="entry name" value="PRK00197.1"/>
    <property type="match status" value="1"/>
</dbReference>
<comment type="catalytic activity">
    <reaction evidence="6 7">
        <text>L-glutamate 5-semialdehyde + phosphate + NADP(+) = L-glutamyl 5-phosphate + NADPH + H(+)</text>
        <dbReference type="Rhea" id="RHEA:19541"/>
        <dbReference type="ChEBI" id="CHEBI:15378"/>
        <dbReference type="ChEBI" id="CHEBI:43474"/>
        <dbReference type="ChEBI" id="CHEBI:57783"/>
        <dbReference type="ChEBI" id="CHEBI:58066"/>
        <dbReference type="ChEBI" id="CHEBI:58274"/>
        <dbReference type="ChEBI" id="CHEBI:58349"/>
        <dbReference type="EC" id="1.2.1.41"/>
    </reaction>
</comment>
<evidence type="ECO:0000256" key="2">
    <source>
        <dbReference type="ARBA" id="ARBA00022605"/>
    </source>
</evidence>
<dbReference type="Gene3D" id="3.40.309.10">
    <property type="entry name" value="Aldehyde Dehydrogenase, Chain A, domain 2"/>
    <property type="match status" value="1"/>
</dbReference>
<dbReference type="PANTHER" id="PTHR11063:SF8">
    <property type="entry name" value="DELTA-1-PYRROLINE-5-CARBOXYLATE SYNTHASE"/>
    <property type="match status" value="1"/>
</dbReference>
<evidence type="ECO:0000256" key="5">
    <source>
        <dbReference type="ARBA" id="ARBA00023002"/>
    </source>
</evidence>
<dbReference type="Proteomes" id="UP000004367">
    <property type="component" value="Unassembled WGS sequence"/>
</dbReference>
<evidence type="ECO:0000256" key="3">
    <source>
        <dbReference type="ARBA" id="ARBA00022650"/>
    </source>
</evidence>
<name>H5UQJ0_9MICO</name>
<dbReference type="CDD" id="cd07079">
    <property type="entry name" value="ALDH_F18-19_ProA-GPR"/>
    <property type="match status" value="1"/>
</dbReference>
<reference evidence="10 11" key="1">
    <citation type="submission" date="2012-02" db="EMBL/GenBank/DDBJ databases">
        <title>Whole genome shotgun sequence of Mobilicoccus pelagius NBRC 104925.</title>
        <authorList>
            <person name="Yoshida Y."/>
            <person name="Hosoyama A."/>
            <person name="Tsuchikane K."/>
            <person name="Katsumata H."/>
            <person name="Yamazaki S."/>
            <person name="Fujita N."/>
        </authorList>
    </citation>
    <scope>NUCLEOTIDE SEQUENCE [LARGE SCALE GENOMIC DNA]</scope>
    <source>
        <strain evidence="10 11">NBRC 104925</strain>
    </source>
</reference>
<feature type="domain" description="Aldehyde dehydrogenase" evidence="9">
    <location>
        <begin position="8"/>
        <end position="291"/>
    </location>
</feature>
<dbReference type="InterPro" id="IPR015590">
    <property type="entry name" value="Aldehyde_DH_dom"/>
</dbReference>
<dbReference type="OrthoDB" id="9809970at2"/>
<dbReference type="PANTHER" id="PTHR11063">
    <property type="entry name" value="GLUTAMATE SEMIALDEHYDE DEHYDROGENASE"/>
    <property type="match status" value="1"/>
</dbReference>
<keyword evidence="4 7" id="KW-0521">NADP</keyword>
<evidence type="ECO:0000256" key="8">
    <source>
        <dbReference type="SAM" id="MobiDB-lite"/>
    </source>
</evidence>
<dbReference type="FunFam" id="3.40.309.10:FF:000006">
    <property type="entry name" value="Gamma-glutamyl phosphate reductase"/>
    <property type="match status" value="1"/>
</dbReference>
<comment type="similarity">
    <text evidence="7">Belongs to the gamma-glutamyl phosphate reductase family.</text>
</comment>
<gene>
    <name evidence="7 10" type="primary">proA</name>
    <name evidence="10" type="ORF">MOPEL_032_00400</name>
</gene>
<dbReference type="Gene3D" id="3.40.605.10">
    <property type="entry name" value="Aldehyde Dehydrogenase, Chain A, domain 1"/>
    <property type="match status" value="1"/>
</dbReference>
<organism evidence="10 11">
    <name type="scientific">Mobilicoccus pelagius NBRC 104925</name>
    <dbReference type="NCBI Taxonomy" id="1089455"/>
    <lineage>
        <taxon>Bacteria</taxon>
        <taxon>Bacillati</taxon>
        <taxon>Actinomycetota</taxon>
        <taxon>Actinomycetes</taxon>
        <taxon>Micrococcales</taxon>
        <taxon>Dermatophilaceae</taxon>
        <taxon>Mobilicoccus</taxon>
    </lineage>
</organism>
<keyword evidence="2 7" id="KW-0028">Amino-acid biosynthesis</keyword>
<dbReference type="InterPro" id="IPR012134">
    <property type="entry name" value="Glu-5-SA_DH"/>
</dbReference>
<keyword evidence="5 7" id="KW-0560">Oxidoreductase</keyword>
<dbReference type="Pfam" id="PF00171">
    <property type="entry name" value="Aldedh"/>
    <property type="match status" value="1"/>
</dbReference>
<comment type="subcellular location">
    <subcellularLocation>
        <location evidence="7">Cytoplasm</location>
    </subcellularLocation>
</comment>
<dbReference type="GO" id="GO:0050661">
    <property type="term" value="F:NADP binding"/>
    <property type="evidence" value="ECO:0007669"/>
    <property type="project" value="InterPro"/>
</dbReference>
<dbReference type="GO" id="GO:0005737">
    <property type="term" value="C:cytoplasm"/>
    <property type="evidence" value="ECO:0007669"/>
    <property type="project" value="UniProtKB-SubCell"/>
</dbReference>
<proteinExistence type="inferred from homology"/>
<dbReference type="EC" id="1.2.1.41" evidence="7"/>
<evidence type="ECO:0000256" key="7">
    <source>
        <dbReference type="HAMAP-Rule" id="MF_00412"/>
    </source>
</evidence>
<keyword evidence="3 7" id="KW-0641">Proline biosynthesis</keyword>
<protein>
    <recommendedName>
        <fullName evidence="7">Gamma-glutamyl phosphate reductase</fullName>
        <shortName evidence="7">GPR</shortName>
        <ecNumber evidence="7">1.2.1.41</ecNumber>
    </recommendedName>
    <alternativeName>
        <fullName evidence="7">Glutamate-5-semialdehyde dehydrogenase</fullName>
    </alternativeName>
    <alternativeName>
        <fullName evidence="7">Glutamyl-gamma-semialdehyde dehydrogenase</fullName>
        <shortName evidence="7">GSA dehydrogenase</shortName>
    </alternativeName>
</protein>